<dbReference type="Proteomes" id="UP000298017">
    <property type="component" value="Unassembled WGS sequence"/>
</dbReference>
<keyword evidence="2" id="KW-1185">Reference proteome</keyword>
<gene>
    <name evidence="1" type="ORF">E4P33_06055</name>
</gene>
<dbReference type="RefSeq" id="WP_070637228.1">
    <property type="nucleotide sequence ID" value="NZ_JAVDXP010000001.1"/>
</dbReference>
<proteinExistence type="predicted"/>
<accession>A0AAX2SAQ8</accession>
<comment type="caution">
    <text evidence="1">The sequence shown here is derived from an EMBL/GenBank/DDBJ whole genome shotgun (WGS) entry which is preliminary data.</text>
</comment>
<evidence type="ECO:0000313" key="2">
    <source>
        <dbReference type="Proteomes" id="UP000298017"/>
    </source>
</evidence>
<reference evidence="1 2" key="1">
    <citation type="submission" date="2019-03" db="EMBL/GenBank/DDBJ databases">
        <title>Genome Sequencing and Assembly of Various Microbes Isolated from Alder Root Nodule.</title>
        <authorList>
            <person name="Swanson E."/>
            <person name="Sevigny J.L."/>
            <person name="Pesce C."/>
            <person name="Davis I."/>
            <person name="Kleiner V."/>
            <person name="Tisa L."/>
        </authorList>
    </citation>
    <scope>NUCLEOTIDE SEQUENCE [LARGE SCALE GENOMIC DNA]</scope>
    <source>
        <strain evidence="1 2">4R-31</strain>
    </source>
</reference>
<sequence length="126" mass="13794">MEITGEYFLFGTESAATRETREAVEDLGFERITSGVGYAVGPGEIADAVTVAYFTIQSVSAGDVFGAALQVLDLLRQWARGEGRPQDVRRCDVTFKNGQTGDEVFIDGFEYKTTDELVDLLKALRS</sequence>
<protein>
    <submittedName>
        <fullName evidence="1">Uncharacterized protein</fullName>
    </submittedName>
</protein>
<dbReference type="EMBL" id="SPNK01000005">
    <property type="protein sequence ID" value="TFI01687.1"/>
    <property type="molecule type" value="Genomic_DNA"/>
</dbReference>
<dbReference type="AlphaFoldDB" id="A0AAX2SAQ8"/>
<name>A0AAX2SAQ8_KOCRH</name>
<evidence type="ECO:0000313" key="1">
    <source>
        <dbReference type="EMBL" id="TFI01687.1"/>
    </source>
</evidence>
<organism evidence="1 2">
    <name type="scientific">Kocuria rhizophila</name>
    <dbReference type="NCBI Taxonomy" id="72000"/>
    <lineage>
        <taxon>Bacteria</taxon>
        <taxon>Bacillati</taxon>
        <taxon>Actinomycetota</taxon>
        <taxon>Actinomycetes</taxon>
        <taxon>Micrococcales</taxon>
        <taxon>Micrococcaceae</taxon>
        <taxon>Kocuria</taxon>
    </lineage>
</organism>